<evidence type="ECO:0000313" key="3">
    <source>
        <dbReference type="EMBL" id="MBE1604919.1"/>
    </source>
</evidence>
<dbReference type="GO" id="GO:0016020">
    <property type="term" value="C:membrane"/>
    <property type="evidence" value="ECO:0007669"/>
    <property type="project" value="TreeGrafter"/>
</dbReference>
<feature type="domain" description="AB hydrolase-1" evidence="2">
    <location>
        <begin position="31"/>
        <end position="298"/>
    </location>
</feature>
<sequence length="309" mass="33267">MSAPSTPIDLMVESGPVPIAVRDFGGTGLPLILVHGAGGNLLAWTTTAERLTPHHRVVALDLRCHGRSGDGPWSWADALTDIAAVADHFGFDNPAVAGHSLGGSIATWWGREHPNCPGIVNFDGHRGAETHPDNYVGMDPAQLAADLARLSELFTGQAHAMGQPLAPEQVEAMRNQHRAQAAGLVLTEEQAVEIFDRNLTVRDGQTFLRPGPEFVSALRASLLEDDLFPVLHEVRCPILVCLATRDLPAAQAFGDLMAAFRRGLDRDFARLRAANPAVRVVEVNASHAMTLEQPEDLTDRLVEFLAGRG</sequence>
<gene>
    <name evidence="3" type="ORF">HEB94_001767</name>
</gene>
<name>A0A927MRR3_9ACTN</name>
<dbReference type="InterPro" id="IPR029058">
    <property type="entry name" value="AB_hydrolase_fold"/>
</dbReference>
<dbReference type="GO" id="GO:0016787">
    <property type="term" value="F:hydrolase activity"/>
    <property type="evidence" value="ECO:0007669"/>
    <property type="project" value="UniProtKB-KW"/>
</dbReference>
<dbReference type="InterPro" id="IPR000073">
    <property type="entry name" value="AB_hydrolase_1"/>
</dbReference>
<evidence type="ECO:0000259" key="2">
    <source>
        <dbReference type="Pfam" id="PF12697"/>
    </source>
</evidence>
<protein>
    <submittedName>
        <fullName evidence="3">Pimeloyl-ACP methyl ester carboxylesterase</fullName>
    </submittedName>
</protein>
<keyword evidence="4" id="KW-1185">Reference proteome</keyword>
<dbReference type="EMBL" id="JADBEM010000001">
    <property type="protein sequence ID" value="MBE1604919.1"/>
    <property type="molecule type" value="Genomic_DNA"/>
</dbReference>
<dbReference type="Proteomes" id="UP000638648">
    <property type="component" value="Unassembled WGS sequence"/>
</dbReference>
<evidence type="ECO:0000256" key="1">
    <source>
        <dbReference type="ARBA" id="ARBA00022801"/>
    </source>
</evidence>
<reference evidence="3" key="1">
    <citation type="submission" date="2020-10" db="EMBL/GenBank/DDBJ databases">
        <title>Sequencing the genomes of 1000 actinobacteria strains.</title>
        <authorList>
            <person name="Klenk H.-P."/>
        </authorList>
    </citation>
    <scope>NUCLEOTIDE SEQUENCE</scope>
    <source>
        <strain evidence="3">DSM 45354</strain>
    </source>
</reference>
<evidence type="ECO:0000313" key="4">
    <source>
        <dbReference type="Proteomes" id="UP000638648"/>
    </source>
</evidence>
<dbReference type="PANTHER" id="PTHR43798">
    <property type="entry name" value="MONOACYLGLYCEROL LIPASE"/>
    <property type="match status" value="1"/>
</dbReference>
<keyword evidence="1" id="KW-0378">Hydrolase</keyword>
<dbReference type="Gene3D" id="3.40.50.1820">
    <property type="entry name" value="alpha/beta hydrolase"/>
    <property type="match status" value="1"/>
</dbReference>
<dbReference type="SUPFAM" id="SSF53474">
    <property type="entry name" value="alpha/beta-Hydrolases"/>
    <property type="match status" value="1"/>
</dbReference>
<organism evidence="3 4">
    <name type="scientific">Actinopolymorpha pittospori</name>
    <dbReference type="NCBI Taxonomy" id="648752"/>
    <lineage>
        <taxon>Bacteria</taxon>
        <taxon>Bacillati</taxon>
        <taxon>Actinomycetota</taxon>
        <taxon>Actinomycetes</taxon>
        <taxon>Propionibacteriales</taxon>
        <taxon>Actinopolymorphaceae</taxon>
        <taxon>Actinopolymorpha</taxon>
    </lineage>
</organism>
<dbReference type="Pfam" id="PF12697">
    <property type="entry name" value="Abhydrolase_6"/>
    <property type="match status" value="1"/>
</dbReference>
<dbReference type="InterPro" id="IPR050266">
    <property type="entry name" value="AB_hydrolase_sf"/>
</dbReference>
<accession>A0A927MRR3</accession>
<comment type="caution">
    <text evidence="3">The sequence shown here is derived from an EMBL/GenBank/DDBJ whole genome shotgun (WGS) entry which is preliminary data.</text>
</comment>
<dbReference type="AlphaFoldDB" id="A0A927MRR3"/>
<proteinExistence type="predicted"/>
<dbReference type="RefSeq" id="WP_202896217.1">
    <property type="nucleotide sequence ID" value="NZ_BAABJL010000002.1"/>
</dbReference>
<dbReference type="PANTHER" id="PTHR43798:SF31">
    <property type="entry name" value="AB HYDROLASE SUPERFAMILY PROTEIN YCLE"/>
    <property type="match status" value="1"/>
</dbReference>